<keyword evidence="4" id="KW-0813">Transport</keyword>
<comment type="subcellular location">
    <subcellularLocation>
        <location evidence="2">Endomembrane system</location>
        <topology evidence="2">Peripheral membrane protein</topology>
    </subcellularLocation>
</comment>
<proteinExistence type="inferred from homology"/>
<sequence length="92" mass="9698">MYLEIVSPEATLFAGEVTAVTLPGVDGEFQMLNNHAPIVSILQAGNVKIKGNVELDGAHEEKFSKASNGDTVLAISSGTVEMKNNKVIVLAD</sequence>
<dbReference type="OrthoDB" id="5294255at2"/>
<keyword evidence="6" id="KW-0472">Membrane</keyword>
<evidence type="ECO:0000313" key="10">
    <source>
        <dbReference type="Proteomes" id="UP000267585"/>
    </source>
</evidence>
<keyword evidence="7" id="KW-0139">CF(1)</keyword>
<comment type="function">
    <text evidence="1">Produces ATP from ADP in the presence of a proton gradient across the membrane.</text>
</comment>
<evidence type="ECO:0000313" key="9">
    <source>
        <dbReference type="EMBL" id="RTE54657.1"/>
    </source>
</evidence>
<accession>A0A3S0CMD3</accession>
<dbReference type="RefSeq" id="WP_126161389.1">
    <property type="nucleotide sequence ID" value="NZ_RQPJ01000002.1"/>
</dbReference>
<dbReference type="GO" id="GO:0012505">
    <property type="term" value="C:endomembrane system"/>
    <property type="evidence" value="ECO:0007669"/>
    <property type="project" value="UniProtKB-SubCell"/>
</dbReference>
<comment type="similarity">
    <text evidence="3">Belongs to the ATPase epsilon chain family.</text>
</comment>
<gene>
    <name evidence="9" type="ORF">EHW67_05690</name>
</gene>
<dbReference type="CDD" id="cd12152">
    <property type="entry name" value="F1-ATPase_delta"/>
    <property type="match status" value="1"/>
</dbReference>
<keyword evidence="5" id="KW-0406">Ion transport</keyword>
<feature type="domain" description="ATP synthase F1 complex delta/epsilon subunit N-terminal" evidence="8">
    <location>
        <begin position="1"/>
        <end position="92"/>
    </location>
</feature>
<dbReference type="AlphaFoldDB" id="A0A3S0CMD3"/>
<dbReference type="GO" id="GO:0046933">
    <property type="term" value="F:proton-transporting ATP synthase activity, rotational mechanism"/>
    <property type="evidence" value="ECO:0007669"/>
    <property type="project" value="InterPro"/>
</dbReference>
<evidence type="ECO:0000256" key="6">
    <source>
        <dbReference type="ARBA" id="ARBA00023136"/>
    </source>
</evidence>
<dbReference type="Gene3D" id="2.60.15.10">
    <property type="entry name" value="F0F1 ATP synthase delta/epsilon subunit, N-terminal"/>
    <property type="match status" value="1"/>
</dbReference>
<protein>
    <submittedName>
        <fullName evidence="9">F0F1 ATP synthase subunit epsilon</fullName>
    </submittedName>
</protein>
<evidence type="ECO:0000256" key="4">
    <source>
        <dbReference type="ARBA" id="ARBA00022448"/>
    </source>
</evidence>
<name>A0A3S0CMD3_9FLAO</name>
<evidence type="ECO:0000256" key="5">
    <source>
        <dbReference type="ARBA" id="ARBA00023065"/>
    </source>
</evidence>
<comment type="caution">
    <text evidence="9">The sequence shown here is derived from an EMBL/GenBank/DDBJ whole genome shotgun (WGS) entry which is preliminary data.</text>
</comment>
<dbReference type="Pfam" id="PF02823">
    <property type="entry name" value="ATP-synt_DE_N"/>
    <property type="match status" value="1"/>
</dbReference>
<reference evidence="9 10" key="1">
    <citation type="submission" date="2018-11" db="EMBL/GenBank/DDBJ databases">
        <title>Arenibacter aquaticus sp.nov., a marine bacterium isolated from surface seawater in the South China Sea.</title>
        <authorList>
            <person name="Guo J."/>
            <person name="Sun J."/>
        </authorList>
    </citation>
    <scope>NUCLEOTIDE SEQUENCE [LARGE SCALE GENOMIC DNA]</scope>
    <source>
        <strain evidence="9 10">GUO666</strain>
    </source>
</reference>
<dbReference type="SUPFAM" id="SSF51344">
    <property type="entry name" value="Epsilon subunit of F1F0-ATP synthase N-terminal domain"/>
    <property type="match status" value="1"/>
</dbReference>
<dbReference type="Proteomes" id="UP000267585">
    <property type="component" value="Unassembled WGS sequence"/>
</dbReference>
<evidence type="ECO:0000259" key="8">
    <source>
        <dbReference type="Pfam" id="PF02823"/>
    </source>
</evidence>
<dbReference type="GO" id="GO:0045259">
    <property type="term" value="C:proton-transporting ATP synthase complex"/>
    <property type="evidence" value="ECO:0007669"/>
    <property type="project" value="UniProtKB-KW"/>
</dbReference>
<keyword evidence="7" id="KW-0066">ATP synthesis</keyword>
<evidence type="ECO:0000256" key="7">
    <source>
        <dbReference type="ARBA" id="ARBA00023196"/>
    </source>
</evidence>
<evidence type="ECO:0000256" key="1">
    <source>
        <dbReference type="ARBA" id="ARBA00003543"/>
    </source>
</evidence>
<dbReference type="InterPro" id="IPR001469">
    <property type="entry name" value="ATP_synth_F1_dsu/esu"/>
</dbReference>
<organism evidence="9 10">
    <name type="scientific">Arenibacter aquaticus</name>
    <dbReference type="NCBI Taxonomy" id="2489054"/>
    <lineage>
        <taxon>Bacteria</taxon>
        <taxon>Pseudomonadati</taxon>
        <taxon>Bacteroidota</taxon>
        <taxon>Flavobacteriia</taxon>
        <taxon>Flavobacteriales</taxon>
        <taxon>Flavobacteriaceae</taxon>
        <taxon>Arenibacter</taxon>
    </lineage>
</organism>
<dbReference type="InterPro" id="IPR036771">
    <property type="entry name" value="ATPsynth_dsu/esu_N"/>
</dbReference>
<keyword evidence="10" id="KW-1185">Reference proteome</keyword>
<dbReference type="EMBL" id="RQPJ01000002">
    <property type="protein sequence ID" value="RTE54657.1"/>
    <property type="molecule type" value="Genomic_DNA"/>
</dbReference>
<evidence type="ECO:0000256" key="2">
    <source>
        <dbReference type="ARBA" id="ARBA00004184"/>
    </source>
</evidence>
<dbReference type="InterPro" id="IPR020546">
    <property type="entry name" value="ATP_synth_F1_dsu/esu_N"/>
</dbReference>
<evidence type="ECO:0000256" key="3">
    <source>
        <dbReference type="ARBA" id="ARBA00005712"/>
    </source>
</evidence>